<comment type="caution">
    <text evidence="4">The sequence shown here is derived from an EMBL/GenBank/DDBJ whole genome shotgun (WGS) entry which is preliminary data.</text>
</comment>
<dbReference type="EMBL" id="RGMI01000106">
    <property type="protein sequence ID" value="NCU50652.1"/>
    <property type="molecule type" value="Genomic_DNA"/>
</dbReference>
<dbReference type="InterPro" id="IPR036059">
    <property type="entry name" value="TldD/PmbA_sf"/>
</dbReference>
<evidence type="ECO:0000256" key="1">
    <source>
        <dbReference type="ARBA" id="ARBA00005836"/>
    </source>
</evidence>
<protein>
    <recommendedName>
        <fullName evidence="6">TldD/PmbA family protein</fullName>
    </recommendedName>
</protein>
<comment type="similarity">
    <text evidence="1">Belongs to the peptidase U62 family.</text>
</comment>
<proteinExistence type="inferred from homology"/>
<sequence length="233" mass="26267">MLKDNSFLNNLGSYCIDELKKIGTTSSEVIVAHSISEEMLQRNGKIEEVTRSEDISIGLTAYIGQKKSSISTSNLTKNNIKQAIVRCYEMAKNTPEDIYCGLPENNDLEKNYIDLDLFDNSIISYEAKKDFISECETEALSHKKIFNSNGVSFTEARSNFILKNSNGFSNGRKSSIFSVSCDVVAKEEESMERDYEYSSKRFFYDLTKPKDIGRIAAEKASARLSPKKINSFT</sequence>
<accession>A0A966HLG4</accession>
<dbReference type="AlphaFoldDB" id="A0A966HLG4"/>
<dbReference type="InterPro" id="IPR045570">
    <property type="entry name" value="Metalloprtase-TldD/E_cen_dom"/>
</dbReference>
<dbReference type="Pfam" id="PF01523">
    <property type="entry name" value="PmbA_TldD_1st"/>
    <property type="match status" value="1"/>
</dbReference>
<name>A0A966HLG4_9PROT</name>
<dbReference type="GO" id="GO:0008237">
    <property type="term" value="F:metallopeptidase activity"/>
    <property type="evidence" value="ECO:0007669"/>
    <property type="project" value="InterPro"/>
</dbReference>
<dbReference type="Proteomes" id="UP000699985">
    <property type="component" value="Unassembled WGS sequence"/>
</dbReference>
<gene>
    <name evidence="4" type="ORF">EBX29_02625</name>
</gene>
<dbReference type="InterPro" id="IPR002510">
    <property type="entry name" value="Metalloprtase-TldD/E_N"/>
</dbReference>
<reference evidence="4" key="1">
    <citation type="submission" date="2018-10" db="EMBL/GenBank/DDBJ databases">
        <title>Iterative Subtractive Binning of Freshwater Chronoseries Metagenomes Recovers Nearly Complete Genomes from over Four Hundred Novel Species.</title>
        <authorList>
            <person name="Rodriguez-R L.M."/>
            <person name="Tsementzi D."/>
            <person name="Luo C."/>
            <person name="Konstantinidis K.T."/>
        </authorList>
    </citation>
    <scope>NUCLEOTIDE SEQUENCE</scope>
    <source>
        <strain evidence="4">WB8_1A_003</strain>
    </source>
</reference>
<dbReference type="GO" id="GO:0005829">
    <property type="term" value="C:cytosol"/>
    <property type="evidence" value="ECO:0007669"/>
    <property type="project" value="TreeGrafter"/>
</dbReference>
<organism evidence="4 5">
    <name type="scientific">Candidatus Fonsibacter lacus</name>
    <dbReference type="NCBI Taxonomy" id="2576439"/>
    <lineage>
        <taxon>Bacteria</taxon>
        <taxon>Pseudomonadati</taxon>
        <taxon>Pseudomonadota</taxon>
        <taxon>Alphaproteobacteria</taxon>
        <taxon>Candidatus Pelagibacterales</taxon>
        <taxon>Candidatus Pelagibacterales incertae sedis</taxon>
        <taxon>Candidatus Fonsibacter</taxon>
    </lineage>
</organism>
<dbReference type="InterPro" id="IPR047657">
    <property type="entry name" value="PmbA"/>
</dbReference>
<evidence type="ECO:0000259" key="2">
    <source>
        <dbReference type="Pfam" id="PF01523"/>
    </source>
</evidence>
<feature type="domain" description="Metalloprotease TldD/E N-terminal" evidence="2">
    <location>
        <begin position="28"/>
        <end position="91"/>
    </location>
</feature>
<evidence type="ECO:0000313" key="5">
    <source>
        <dbReference type="Proteomes" id="UP000699985"/>
    </source>
</evidence>
<evidence type="ECO:0000313" key="4">
    <source>
        <dbReference type="EMBL" id="NCU50652.1"/>
    </source>
</evidence>
<feature type="domain" description="Metalloprotease TldD/E central" evidence="3">
    <location>
        <begin position="122"/>
        <end position="224"/>
    </location>
</feature>
<dbReference type="PANTHER" id="PTHR43421">
    <property type="entry name" value="METALLOPROTEASE PMBA"/>
    <property type="match status" value="1"/>
</dbReference>
<evidence type="ECO:0008006" key="6">
    <source>
        <dbReference type="Google" id="ProtNLM"/>
    </source>
</evidence>
<evidence type="ECO:0000259" key="3">
    <source>
        <dbReference type="Pfam" id="PF19290"/>
    </source>
</evidence>
<dbReference type="InterPro" id="IPR035068">
    <property type="entry name" value="TldD/PmbA_N"/>
</dbReference>
<dbReference type="Pfam" id="PF19290">
    <property type="entry name" value="PmbA_TldD_2nd"/>
    <property type="match status" value="1"/>
</dbReference>
<dbReference type="SUPFAM" id="SSF111283">
    <property type="entry name" value="Putative modulator of DNA gyrase, PmbA/TldD"/>
    <property type="match status" value="1"/>
</dbReference>
<dbReference type="Gene3D" id="3.30.2290.10">
    <property type="entry name" value="PmbA/TldD superfamily"/>
    <property type="match status" value="1"/>
</dbReference>
<feature type="non-terminal residue" evidence="4">
    <location>
        <position position="233"/>
    </location>
</feature>
<dbReference type="GO" id="GO:0006508">
    <property type="term" value="P:proteolysis"/>
    <property type="evidence" value="ECO:0007669"/>
    <property type="project" value="InterPro"/>
</dbReference>
<dbReference type="PANTHER" id="PTHR43421:SF1">
    <property type="entry name" value="METALLOPROTEASE PMBA"/>
    <property type="match status" value="1"/>
</dbReference>